<comment type="caution">
    <text evidence="1">The sequence shown here is derived from an EMBL/GenBank/DDBJ whole genome shotgun (WGS) entry which is preliminary data.</text>
</comment>
<protein>
    <submittedName>
        <fullName evidence="1">RHS repeat-associated core domain-containing protein</fullName>
    </submittedName>
</protein>
<dbReference type="InterPro" id="IPR022385">
    <property type="entry name" value="Rhs_assc_core"/>
</dbReference>
<dbReference type="SUPFAM" id="SSF56399">
    <property type="entry name" value="ADP-ribosylation"/>
    <property type="match status" value="1"/>
</dbReference>
<name>A0A923K026_9PSED</name>
<evidence type="ECO:0000313" key="1">
    <source>
        <dbReference type="EMBL" id="MBC3445236.1"/>
    </source>
</evidence>
<sequence length="273" mass="29788">MSSVHFVICDSQQSVLSDGNVVRCYTPYGALPALTGPRLAYVGMPCEMLTGNYFPGNGHRTYNPGLRCFHSPDRLSPFEAGGINAYAYCSGDPINHVDRNGRAPLKNMISTGENAVGQLLKVLPADGSFKPNTRPAMDNTPAPGGLSESEIDKLTGMNALSALGDAIFAGVDLHEAYKMWKSGRGKFSEVFFNVVAGGLNVANVVRAAQRQGYWEDLYSGGVAPTYDEQVWNHNVDVSLWLAALVFDVVAWKMQGDYSQRKDVQWLEADEVRK</sequence>
<dbReference type="EMBL" id="JABWRJ010000005">
    <property type="protein sequence ID" value="MBC3445236.1"/>
    <property type="molecule type" value="Genomic_DNA"/>
</dbReference>
<organism evidence="1">
    <name type="scientific">Pseudomonas peradeniyensis</name>
    <dbReference type="NCBI Taxonomy" id="2745488"/>
    <lineage>
        <taxon>Bacteria</taxon>
        <taxon>Pseudomonadati</taxon>
        <taxon>Pseudomonadota</taxon>
        <taxon>Gammaproteobacteria</taxon>
        <taxon>Pseudomonadales</taxon>
        <taxon>Pseudomonadaceae</taxon>
        <taxon>Pseudomonas</taxon>
    </lineage>
</organism>
<dbReference type="Gene3D" id="2.180.10.10">
    <property type="entry name" value="RHS repeat-associated core"/>
    <property type="match status" value="1"/>
</dbReference>
<proteinExistence type="predicted"/>
<accession>A0A923K026</accession>
<gene>
    <name evidence="1" type="ORF">HU751_05600</name>
</gene>
<reference evidence="1" key="1">
    <citation type="journal article" date="2020" name="Microorganisms">
        <title>Reliable Identification of Environmental Pseudomonas Isolates Using the rpoD Gene.</title>
        <authorList>
            <consortium name="The Broad Institute Genome Sequencing Platform"/>
            <person name="Girard L."/>
            <person name="Lood C."/>
            <person name="Rokni-Zadeh H."/>
            <person name="van Noort V."/>
            <person name="Lavigne R."/>
            <person name="De Mot R."/>
        </authorList>
    </citation>
    <scope>NUCLEOTIDE SEQUENCE</scope>
    <source>
        <strain evidence="1">BW13M1</strain>
    </source>
</reference>
<dbReference type="AlphaFoldDB" id="A0A923K026"/>
<reference evidence="1" key="2">
    <citation type="submission" date="2020-07" db="EMBL/GenBank/DDBJ databases">
        <authorList>
            <person name="Lood C."/>
            <person name="Girard L."/>
        </authorList>
    </citation>
    <scope>NUCLEOTIDE SEQUENCE</scope>
    <source>
        <strain evidence="1">BW13M1</strain>
    </source>
</reference>
<dbReference type="NCBIfam" id="TIGR03696">
    <property type="entry name" value="Rhs_assc_core"/>
    <property type="match status" value="1"/>
</dbReference>